<evidence type="ECO:0000256" key="5">
    <source>
        <dbReference type="SAM" id="MobiDB-lite"/>
    </source>
</evidence>
<dbReference type="InterPro" id="IPR014756">
    <property type="entry name" value="Ig_E-set"/>
</dbReference>
<dbReference type="SUPFAM" id="SSF81296">
    <property type="entry name" value="E set domains"/>
    <property type="match status" value="1"/>
</dbReference>
<keyword evidence="6" id="KW-1133">Transmembrane helix</keyword>
<evidence type="ECO:0000256" key="2">
    <source>
        <dbReference type="ARBA" id="ARBA00022723"/>
    </source>
</evidence>
<dbReference type="InterPro" id="IPR014755">
    <property type="entry name" value="Cu-Rt/internalin_Ig-like"/>
</dbReference>
<dbReference type="Proteomes" id="UP001499924">
    <property type="component" value="Unassembled WGS sequence"/>
</dbReference>
<evidence type="ECO:0000256" key="3">
    <source>
        <dbReference type="ARBA" id="ARBA00022729"/>
    </source>
</evidence>
<dbReference type="Pfam" id="PF04234">
    <property type="entry name" value="CopC"/>
    <property type="match status" value="1"/>
</dbReference>
<feature type="domain" description="CopC" evidence="7">
    <location>
        <begin position="52"/>
        <end position="144"/>
    </location>
</feature>
<feature type="transmembrane region" description="Helical" evidence="6">
    <location>
        <begin position="173"/>
        <end position="190"/>
    </location>
</feature>
<evidence type="ECO:0000256" key="4">
    <source>
        <dbReference type="ARBA" id="ARBA00023008"/>
    </source>
</evidence>
<evidence type="ECO:0000256" key="1">
    <source>
        <dbReference type="ARBA" id="ARBA00004196"/>
    </source>
</evidence>
<dbReference type="Gene3D" id="2.60.40.1220">
    <property type="match status" value="1"/>
</dbReference>
<name>A0ABP6PKM1_9ACTN</name>
<accession>A0ABP6PKM1</accession>
<evidence type="ECO:0000313" key="8">
    <source>
        <dbReference type="EMBL" id="GAA3181391.1"/>
    </source>
</evidence>
<evidence type="ECO:0000256" key="6">
    <source>
        <dbReference type="SAM" id="Phobius"/>
    </source>
</evidence>
<keyword evidence="9" id="KW-1185">Reference proteome</keyword>
<feature type="region of interest" description="Disordered" evidence="5">
    <location>
        <begin position="83"/>
        <end position="105"/>
    </location>
</feature>
<keyword evidence="2" id="KW-0479">Metal-binding</keyword>
<dbReference type="PANTHER" id="PTHR34820:SF4">
    <property type="entry name" value="INNER MEMBRANE PROTEIN YEBZ"/>
    <property type="match status" value="1"/>
</dbReference>
<comment type="caution">
    <text evidence="8">The sequence shown here is derived from an EMBL/GenBank/DDBJ whole genome shotgun (WGS) entry which is preliminary data.</text>
</comment>
<sequence>MAAHNRDRVDARTPLMRRTPHVVGPGLPRVLAGLVAAALLLVGPGATAARAHDSLAGSSPAAGAVLPTPPADVTLEFAAPPQPLGTQVRVTGPDGTSASEGEPDVRGATVVQPLAEALPAGGYTVQWRVTSADGHPISGTFSFTATGGAPPVAAGAGDLPSAGADPGGTPFPSVWIAVGVVVAVGGALVVRQLRRAA</sequence>
<keyword evidence="6" id="KW-0812">Transmembrane</keyword>
<keyword evidence="3" id="KW-0732">Signal</keyword>
<keyword evidence="6" id="KW-0472">Membrane</keyword>
<comment type="subcellular location">
    <subcellularLocation>
        <location evidence="1">Cell envelope</location>
    </subcellularLocation>
</comment>
<feature type="compositionally biased region" description="Polar residues" evidence="5">
    <location>
        <begin position="84"/>
        <end position="99"/>
    </location>
</feature>
<gene>
    <name evidence="8" type="ORF">GCM10010531_39480</name>
</gene>
<dbReference type="InterPro" id="IPR007348">
    <property type="entry name" value="CopC_dom"/>
</dbReference>
<reference evidence="9" key="1">
    <citation type="journal article" date="2019" name="Int. J. Syst. Evol. Microbiol.">
        <title>The Global Catalogue of Microorganisms (GCM) 10K type strain sequencing project: providing services to taxonomists for standard genome sequencing and annotation.</title>
        <authorList>
            <consortium name="The Broad Institute Genomics Platform"/>
            <consortium name="The Broad Institute Genome Sequencing Center for Infectious Disease"/>
            <person name="Wu L."/>
            <person name="Ma J."/>
        </authorList>
    </citation>
    <scope>NUCLEOTIDE SEQUENCE [LARGE SCALE GENOMIC DNA]</scope>
    <source>
        <strain evidence="9">JCM 15614</strain>
    </source>
</reference>
<dbReference type="EMBL" id="BAAAVV010000014">
    <property type="protein sequence ID" value="GAA3181391.1"/>
    <property type="molecule type" value="Genomic_DNA"/>
</dbReference>
<organism evidence="8 9">
    <name type="scientific">Blastococcus jejuensis</name>
    <dbReference type="NCBI Taxonomy" id="351224"/>
    <lineage>
        <taxon>Bacteria</taxon>
        <taxon>Bacillati</taxon>
        <taxon>Actinomycetota</taxon>
        <taxon>Actinomycetes</taxon>
        <taxon>Geodermatophilales</taxon>
        <taxon>Geodermatophilaceae</taxon>
        <taxon>Blastococcus</taxon>
    </lineage>
</organism>
<keyword evidence="4" id="KW-0186">Copper</keyword>
<evidence type="ECO:0000313" key="9">
    <source>
        <dbReference type="Proteomes" id="UP001499924"/>
    </source>
</evidence>
<dbReference type="PANTHER" id="PTHR34820">
    <property type="entry name" value="INNER MEMBRANE PROTEIN YEBZ"/>
    <property type="match status" value="1"/>
</dbReference>
<proteinExistence type="predicted"/>
<evidence type="ECO:0000259" key="7">
    <source>
        <dbReference type="Pfam" id="PF04234"/>
    </source>
</evidence>
<protein>
    <submittedName>
        <fullName evidence="8">Copper resistance protein CopC</fullName>
    </submittedName>
</protein>
<dbReference type="InterPro" id="IPR032694">
    <property type="entry name" value="CopC/D"/>
</dbReference>